<name>A0A6H9XUJ5_9CORY</name>
<feature type="transmembrane region" description="Helical" evidence="1">
    <location>
        <begin position="12"/>
        <end position="40"/>
    </location>
</feature>
<comment type="caution">
    <text evidence="2">The sequence shown here is derived from an EMBL/GenBank/DDBJ whole genome shotgun (WGS) entry which is preliminary data.</text>
</comment>
<proteinExistence type="predicted"/>
<protein>
    <submittedName>
        <fullName evidence="2">Uncharacterized protein</fullName>
    </submittedName>
</protein>
<keyword evidence="1" id="KW-0812">Transmembrane</keyword>
<keyword evidence="1" id="KW-1133">Transmembrane helix</keyword>
<evidence type="ECO:0000313" key="2">
    <source>
        <dbReference type="EMBL" id="SPW33622.1"/>
    </source>
</evidence>
<evidence type="ECO:0000313" key="3">
    <source>
        <dbReference type="Proteomes" id="UP000249886"/>
    </source>
</evidence>
<dbReference type="Proteomes" id="UP000249886">
    <property type="component" value="Unassembled WGS sequence"/>
</dbReference>
<gene>
    <name evidence="2" type="ORF">NCTC10254_02404</name>
</gene>
<accession>A0A6H9XUJ5</accession>
<feature type="transmembrane region" description="Helical" evidence="1">
    <location>
        <begin position="118"/>
        <end position="138"/>
    </location>
</feature>
<feature type="transmembrane region" description="Helical" evidence="1">
    <location>
        <begin position="159"/>
        <end position="183"/>
    </location>
</feature>
<sequence length="185" mass="20829">MEKQKLSPKSIINIIRGVIILFVLLICILSPLAFFLAYFMFKNSVNATTDFFLRWTCASILTVTIGVLLQFIASLMGNNDFPAEKHILVVFVGAIGQSLIMTYLFATYQPGPDQMSQIYMLSWILFATIIHTLWVWGCDFKNTPYEAISRSIGINFAQLSKLVMPLSAFGASILWITIATLMVRQ</sequence>
<feature type="transmembrane region" description="Helical" evidence="1">
    <location>
        <begin position="87"/>
        <end position="106"/>
    </location>
</feature>
<dbReference type="RefSeq" id="WP_050773711.1">
    <property type="nucleotide sequence ID" value="NZ_CP050134.2"/>
</dbReference>
<dbReference type="GeneID" id="84574602"/>
<evidence type="ECO:0000256" key="1">
    <source>
        <dbReference type="SAM" id="Phobius"/>
    </source>
</evidence>
<organism evidence="2 3">
    <name type="scientific">Corynebacterium matruchotii</name>
    <dbReference type="NCBI Taxonomy" id="43768"/>
    <lineage>
        <taxon>Bacteria</taxon>
        <taxon>Bacillati</taxon>
        <taxon>Actinomycetota</taxon>
        <taxon>Actinomycetes</taxon>
        <taxon>Mycobacteriales</taxon>
        <taxon>Corynebacteriaceae</taxon>
        <taxon>Corynebacterium</taxon>
    </lineage>
</organism>
<reference evidence="2 3" key="1">
    <citation type="submission" date="2018-06" db="EMBL/GenBank/DDBJ databases">
        <authorList>
            <consortium name="Pathogen Informatics"/>
            <person name="Doyle S."/>
        </authorList>
    </citation>
    <scope>NUCLEOTIDE SEQUENCE [LARGE SCALE GENOMIC DNA]</scope>
    <source>
        <strain evidence="2 3">NCTC10254</strain>
    </source>
</reference>
<dbReference type="AlphaFoldDB" id="A0A6H9XUJ5"/>
<dbReference type="EMBL" id="UARK01000034">
    <property type="protein sequence ID" value="SPW33622.1"/>
    <property type="molecule type" value="Genomic_DNA"/>
</dbReference>
<feature type="transmembrane region" description="Helical" evidence="1">
    <location>
        <begin position="52"/>
        <end position="75"/>
    </location>
</feature>
<keyword evidence="1" id="KW-0472">Membrane</keyword>